<dbReference type="InterPro" id="IPR027417">
    <property type="entry name" value="P-loop_NTPase"/>
</dbReference>
<organism evidence="6 7">
    <name type="scientific">Pisum sativum</name>
    <name type="common">Garden pea</name>
    <name type="synonym">Lathyrus oleraceus</name>
    <dbReference type="NCBI Taxonomy" id="3888"/>
    <lineage>
        <taxon>Eukaryota</taxon>
        <taxon>Viridiplantae</taxon>
        <taxon>Streptophyta</taxon>
        <taxon>Embryophyta</taxon>
        <taxon>Tracheophyta</taxon>
        <taxon>Spermatophyta</taxon>
        <taxon>Magnoliopsida</taxon>
        <taxon>eudicotyledons</taxon>
        <taxon>Gunneridae</taxon>
        <taxon>Pentapetalae</taxon>
        <taxon>rosids</taxon>
        <taxon>fabids</taxon>
        <taxon>Fabales</taxon>
        <taxon>Fabaceae</taxon>
        <taxon>Papilionoideae</taxon>
        <taxon>50 kb inversion clade</taxon>
        <taxon>NPAAA clade</taxon>
        <taxon>Hologalegina</taxon>
        <taxon>IRL clade</taxon>
        <taxon>Fabeae</taxon>
        <taxon>Lathyrus</taxon>
    </lineage>
</organism>
<dbReference type="FunFam" id="3.40.50.10140:FF:000007">
    <property type="entry name" value="Disease resistance protein (TIR-NBS-LRR class)"/>
    <property type="match status" value="1"/>
</dbReference>
<dbReference type="InterPro" id="IPR032675">
    <property type="entry name" value="LRR_dom_sf"/>
</dbReference>
<evidence type="ECO:0000313" key="7">
    <source>
        <dbReference type="Proteomes" id="UP001058974"/>
    </source>
</evidence>
<gene>
    <name evidence="6" type="ORF">KIW84_046127</name>
</gene>
<accession>A0A9D5AY49</accession>
<keyword evidence="2" id="KW-0677">Repeat</keyword>
<dbReference type="PRINTS" id="PR00364">
    <property type="entry name" value="DISEASERSIST"/>
</dbReference>
<dbReference type="GO" id="GO:0006952">
    <property type="term" value="P:defense response"/>
    <property type="evidence" value="ECO:0007669"/>
    <property type="project" value="InterPro"/>
</dbReference>
<dbReference type="SMART" id="SM00255">
    <property type="entry name" value="TIR"/>
    <property type="match status" value="1"/>
</dbReference>
<feature type="non-terminal residue" evidence="6">
    <location>
        <position position="1"/>
    </location>
</feature>
<dbReference type="GO" id="GO:0043531">
    <property type="term" value="F:ADP binding"/>
    <property type="evidence" value="ECO:0007669"/>
    <property type="project" value="InterPro"/>
</dbReference>
<dbReference type="PANTHER" id="PTHR11017:SF560">
    <property type="entry name" value="RESISTANCE PROTEIN (TIR-NBS-LRR CLASS), PUTATIVE-RELATED"/>
    <property type="match status" value="1"/>
</dbReference>
<evidence type="ECO:0000256" key="2">
    <source>
        <dbReference type="ARBA" id="ARBA00022737"/>
    </source>
</evidence>
<feature type="domain" description="TIR" evidence="5">
    <location>
        <begin position="42"/>
        <end position="183"/>
    </location>
</feature>
<dbReference type="Gene3D" id="3.40.50.10140">
    <property type="entry name" value="Toll/interleukin-1 receptor homology (TIR) domain"/>
    <property type="match status" value="1"/>
</dbReference>
<dbReference type="EMBL" id="JAMSHJ010000004">
    <property type="protein sequence ID" value="KAI5422990.1"/>
    <property type="molecule type" value="Genomic_DNA"/>
</dbReference>
<proteinExistence type="predicted"/>
<dbReference type="SUPFAM" id="SSF52540">
    <property type="entry name" value="P-loop containing nucleoside triphosphate hydrolases"/>
    <property type="match status" value="1"/>
</dbReference>
<evidence type="ECO:0000259" key="5">
    <source>
        <dbReference type="PROSITE" id="PS50104"/>
    </source>
</evidence>
<dbReference type="InterPro" id="IPR058192">
    <property type="entry name" value="WHD_ROQ1-like"/>
</dbReference>
<reference evidence="6 7" key="1">
    <citation type="journal article" date="2022" name="Nat. Genet.">
        <title>Improved pea reference genome and pan-genome highlight genomic features and evolutionary characteristics.</title>
        <authorList>
            <person name="Yang T."/>
            <person name="Liu R."/>
            <person name="Luo Y."/>
            <person name="Hu S."/>
            <person name="Wang D."/>
            <person name="Wang C."/>
            <person name="Pandey M.K."/>
            <person name="Ge S."/>
            <person name="Xu Q."/>
            <person name="Li N."/>
            <person name="Li G."/>
            <person name="Huang Y."/>
            <person name="Saxena R.K."/>
            <person name="Ji Y."/>
            <person name="Li M."/>
            <person name="Yan X."/>
            <person name="He Y."/>
            <person name="Liu Y."/>
            <person name="Wang X."/>
            <person name="Xiang C."/>
            <person name="Varshney R.K."/>
            <person name="Ding H."/>
            <person name="Gao S."/>
            <person name="Zong X."/>
        </authorList>
    </citation>
    <scope>NUCLEOTIDE SEQUENCE [LARGE SCALE GENOMIC DNA]</scope>
    <source>
        <strain evidence="6 7">cv. Zhongwan 6</strain>
    </source>
</reference>
<evidence type="ECO:0000313" key="6">
    <source>
        <dbReference type="EMBL" id="KAI5422990.1"/>
    </source>
</evidence>
<dbReference type="InterPro" id="IPR035897">
    <property type="entry name" value="Toll_tir_struct_dom_sf"/>
</dbReference>
<dbReference type="Proteomes" id="UP001058974">
    <property type="component" value="Chromosome 4"/>
</dbReference>
<feature type="region of interest" description="Disordered" evidence="4">
    <location>
        <begin position="1051"/>
        <end position="1127"/>
    </location>
</feature>
<comment type="caution">
    <text evidence="6">The sequence shown here is derived from an EMBL/GenBank/DDBJ whole genome shotgun (WGS) entry which is preliminary data.</text>
</comment>
<dbReference type="Pfam" id="PF01582">
    <property type="entry name" value="TIR"/>
    <property type="match status" value="1"/>
</dbReference>
<dbReference type="Gramene" id="Psat04G0612700-T1">
    <property type="protein sequence ID" value="KAI5422990.1"/>
    <property type="gene ID" value="KIW84_046127"/>
</dbReference>
<dbReference type="Pfam" id="PF23282">
    <property type="entry name" value="WHD_ROQ1"/>
    <property type="match status" value="1"/>
</dbReference>
<feature type="compositionally biased region" description="Basic and acidic residues" evidence="4">
    <location>
        <begin position="1115"/>
        <end position="1127"/>
    </location>
</feature>
<dbReference type="Gene3D" id="3.80.10.10">
    <property type="entry name" value="Ribonuclease Inhibitor"/>
    <property type="match status" value="1"/>
</dbReference>
<dbReference type="InterPro" id="IPR044974">
    <property type="entry name" value="Disease_R_plants"/>
</dbReference>
<dbReference type="Gene3D" id="1.10.8.430">
    <property type="entry name" value="Helical domain of apoptotic protease-activating factors"/>
    <property type="match status" value="1"/>
</dbReference>
<dbReference type="InterPro" id="IPR002182">
    <property type="entry name" value="NB-ARC"/>
</dbReference>
<keyword evidence="3" id="KW-0520">NAD</keyword>
<feature type="compositionally biased region" description="Basic and acidic residues" evidence="4">
    <location>
        <begin position="1072"/>
        <end position="1083"/>
    </location>
</feature>
<dbReference type="AlphaFoldDB" id="A0A9D5AY49"/>
<dbReference type="SUPFAM" id="SSF52200">
    <property type="entry name" value="Toll/Interleukin receptor TIR domain"/>
    <property type="match status" value="1"/>
</dbReference>
<dbReference type="Gene3D" id="3.40.50.300">
    <property type="entry name" value="P-loop containing nucleotide triphosphate hydrolases"/>
    <property type="match status" value="1"/>
</dbReference>
<keyword evidence="1" id="KW-0433">Leucine-rich repeat</keyword>
<dbReference type="GO" id="GO:0007165">
    <property type="term" value="P:signal transduction"/>
    <property type="evidence" value="ECO:0007669"/>
    <property type="project" value="InterPro"/>
</dbReference>
<evidence type="ECO:0000256" key="3">
    <source>
        <dbReference type="ARBA" id="ARBA00023027"/>
    </source>
</evidence>
<dbReference type="SUPFAM" id="SSF52058">
    <property type="entry name" value="L domain-like"/>
    <property type="match status" value="1"/>
</dbReference>
<keyword evidence="7" id="KW-1185">Reference proteome</keyword>
<evidence type="ECO:0000256" key="4">
    <source>
        <dbReference type="SAM" id="MobiDB-lite"/>
    </source>
</evidence>
<feature type="compositionally biased region" description="Basic and acidic residues" evidence="4">
    <location>
        <begin position="1054"/>
        <end position="1065"/>
    </location>
</feature>
<name>A0A9D5AY49_PEA</name>
<sequence>TVLNVDSKCLIDSFIFSSHNKSMFRPRRPPPSFSSSSSRPQWIYDVFINFRGEDTRSSFVSHLYAALSNAGINTFLDDENLQKGKKLGPELLRAIDGSQIFIVVFSENYVHSSWCLDELQQIMKFHTDKDRVIMPVFYGITPSYLRKYAKQTFGEALTRSSDRNKFDISDYSDDVKENLQKKALIGASNLSGWDMSNYSNESNVVKTIVGEVLKKLDKKCLTIPDFPVGLESRAEQLIRFLRQNTRGVCLVGIWGMGGIGKSSIAKVIYNNLCYEFEDRSFLSNIRERWEKDRGPNDLQEQLLSDILTRKIEVQSVEWGKAMINERLCTKQALVVLDDVSTREQLNALCGNRNGIGPGSIIIITTRDARLLDILGVDFIYKVEELNKYESLELFSWHAFKEASPTKEFLPLSGGVVSYCGGLPLALEVLGSYLFKRRKEDWRSVLSKLKKIPNDQIHEKLKISFDGLEDRMEKDIFLDVCCFFIGKDKAYVTEILNGCGLHADIGITVLIERSLIKVEKNSKLGMHALIRDMGREIVRESSPEEPKKHSRLWCHEDVVDVLTDHTGTKAIEGLVMKLQGTSSDCFDTIAFEKMKRLRLLQLDNVQFSGDYEFFPKNLKWLSWQGFPLKYTPENFYQKNLVVMDLKHSNLTQVWKKPQLLQKLKIINLSHSKYLKSTPDFSNLPNLEKLVMKDCQSLSEVHSSVGNLKNLHLINLKDCTSLSNLPREIYQSKSLKTLILSGCSKIDKLEEDMGQMESLTTLIAKDTSVEKVPYSILRLKNIVYISLCGYEGLSRDVFPSIISSWMSPTTNSLSRIPPLGGMSRSLVSLNIETSNLDLVYQTEILGSCSNLRSVSVQCDSEIQLKQEFRCLLDDLYGAGLTEFRTSPASQINDLSLRSLLIRIGSCHIVMDTLEKSLSQRLATNCSDSFLPGDNYPSWLAYRGEGPSVHFQVPEDADCGMKGITLCVLYSSTPENLATECFTSVLIINYTKFTIHIYKGDTVISFNDEDWQSVVSNLGAGDNVEIFVAIGQGWIVRETAVYLIYDQSNGMETESSSEAKIEPLHEVEVQPLSNGKREPSSPDVKTEPSSPDVKTEPSSPDVKTEPSAEEEVQPPPDVKMEPSRVVNDELLPKKNRKYFTRLIKRVGNFLLCLNQN</sequence>
<protein>
    <recommendedName>
        <fullName evidence="5">TIR domain-containing protein</fullName>
    </recommendedName>
</protein>
<dbReference type="InterPro" id="IPR000157">
    <property type="entry name" value="TIR_dom"/>
</dbReference>
<dbReference type="PROSITE" id="PS50104">
    <property type="entry name" value="TIR"/>
    <property type="match status" value="1"/>
</dbReference>
<dbReference type="Pfam" id="PF00931">
    <property type="entry name" value="NB-ARC"/>
    <property type="match status" value="1"/>
</dbReference>
<dbReference type="InterPro" id="IPR042197">
    <property type="entry name" value="Apaf_helical"/>
</dbReference>
<evidence type="ECO:0000256" key="1">
    <source>
        <dbReference type="ARBA" id="ARBA00022614"/>
    </source>
</evidence>
<dbReference type="PANTHER" id="PTHR11017">
    <property type="entry name" value="LEUCINE-RICH REPEAT-CONTAINING PROTEIN"/>
    <property type="match status" value="1"/>
</dbReference>